<gene>
    <name evidence="1" type="ORF">vBKpMFBKp24_109</name>
</gene>
<proteinExistence type="predicted"/>
<dbReference type="Proteomes" id="UP000596381">
    <property type="component" value="Segment"/>
</dbReference>
<keyword evidence="2" id="KW-1185">Reference proteome</keyword>
<evidence type="ECO:0000313" key="1">
    <source>
        <dbReference type="EMBL" id="QQV92245.1"/>
    </source>
</evidence>
<protein>
    <submittedName>
        <fullName evidence="1">Uncharacterized protein</fullName>
    </submittedName>
</protein>
<name>A0A7U0J6D7_9CAUD</name>
<accession>A0A7U0J6D7</accession>
<dbReference type="EMBL" id="MW394391">
    <property type="protein sequence ID" value="QQV92245.1"/>
    <property type="molecule type" value="Genomic_DNA"/>
</dbReference>
<organism evidence="1 2">
    <name type="scientific">Klebsiella phage vB_KpM_FBKp24</name>
    <dbReference type="NCBI Taxonomy" id="2801834"/>
    <lineage>
        <taxon>Viruses</taxon>
        <taxon>Duplodnaviria</taxon>
        <taxon>Heunggongvirae</taxon>
        <taxon>Uroviricota</taxon>
        <taxon>Caudoviricetes</taxon>
        <taxon>Chimalliviridae</taxon>
        <taxon>Maaswegvirus</taxon>
        <taxon>Maaswegvirus Kp24</taxon>
    </lineage>
</organism>
<sequence>MITFNEKQTLAITAARIAGFLRALYHETEFVDTPAQTLLETEYLPLYSQLQDLSFNRKGEIKWLLLNAIEASNDKYQDIEFYKTELGIGIQIRGKVRVEVASRQEALRPGKEIVYDMPSAIRAKMAIAA</sequence>
<evidence type="ECO:0000313" key="2">
    <source>
        <dbReference type="Proteomes" id="UP000596381"/>
    </source>
</evidence>
<reference evidence="1 2" key="1">
    <citation type="submission" date="2020-12" db="EMBL/GenBank/DDBJ databases">
        <title>Genomic characterization of four novel bacteriophages infecting Klebsiella pneumoniae.</title>
        <authorList>
            <person name="Estrada Bonilla B."/>
            <person name="Costa A.R."/>
            <person name="van Rossum T."/>
            <person name="Hagedoorn S."/>
            <person name="Wallinga H."/>
            <person name="Xiao M."/>
            <person name="Song W."/>
            <person name="Haas P.-J."/>
            <person name="Nobrega F.L."/>
            <person name="Brouns S.J.J."/>
        </authorList>
    </citation>
    <scope>NUCLEOTIDE SEQUENCE [LARGE SCALE GENOMIC DNA]</scope>
</reference>